<dbReference type="SUPFAM" id="SSF50998">
    <property type="entry name" value="Quinoprotein alcohol dehydrogenase-like"/>
    <property type="match status" value="1"/>
</dbReference>
<feature type="chain" id="PRO_5019299151" description="EMC1 first beta-propeller domain-containing protein" evidence="1">
    <location>
        <begin position="32"/>
        <end position="253"/>
    </location>
</feature>
<dbReference type="InterPro" id="IPR011047">
    <property type="entry name" value="Quinoprotein_ADH-like_sf"/>
</dbReference>
<keyword evidence="4" id="KW-1185">Reference proteome</keyword>
<feature type="domain" description="EMC1 first beta-propeller" evidence="2">
    <location>
        <begin position="31"/>
        <end position="219"/>
    </location>
</feature>
<evidence type="ECO:0000259" key="2">
    <source>
        <dbReference type="Pfam" id="PF25293"/>
    </source>
</evidence>
<name>A0A433PLM0_9FUNG</name>
<dbReference type="PANTHER" id="PTHR21573">
    <property type="entry name" value="ER MEMBRANE PROTEIN COMPLEX SUBUNIT 1"/>
    <property type="match status" value="1"/>
</dbReference>
<dbReference type="Gene3D" id="2.130.10.10">
    <property type="entry name" value="YVTN repeat-like/Quinoprotein amine dehydrogenase"/>
    <property type="match status" value="1"/>
</dbReference>
<dbReference type="GO" id="GO:0034975">
    <property type="term" value="P:protein folding in endoplasmic reticulum"/>
    <property type="evidence" value="ECO:0007669"/>
    <property type="project" value="TreeGrafter"/>
</dbReference>
<organism evidence="3 4">
    <name type="scientific">Jimgerdemannia flammicorona</name>
    <dbReference type="NCBI Taxonomy" id="994334"/>
    <lineage>
        <taxon>Eukaryota</taxon>
        <taxon>Fungi</taxon>
        <taxon>Fungi incertae sedis</taxon>
        <taxon>Mucoromycota</taxon>
        <taxon>Mucoromycotina</taxon>
        <taxon>Endogonomycetes</taxon>
        <taxon>Endogonales</taxon>
        <taxon>Endogonaceae</taxon>
        <taxon>Jimgerdemannia</taxon>
    </lineage>
</organism>
<dbReference type="AlphaFoldDB" id="A0A433PLM0"/>
<dbReference type="InterPro" id="IPR026895">
    <property type="entry name" value="EMC1"/>
</dbReference>
<evidence type="ECO:0000313" key="3">
    <source>
        <dbReference type="EMBL" id="RUS18379.1"/>
    </source>
</evidence>
<reference evidence="3 4" key="1">
    <citation type="journal article" date="2018" name="New Phytol.">
        <title>Phylogenomics of Endogonaceae and evolution of mycorrhizas within Mucoromycota.</title>
        <authorList>
            <person name="Chang Y."/>
            <person name="Desiro A."/>
            <person name="Na H."/>
            <person name="Sandor L."/>
            <person name="Lipzen A."/>
            <person name="Clum A."/>
            <person name="Barry K."/>
            <person name="Grigoriev I.V."/>
            <person name="Martin F.M."/>
            <person name="Stajich J.E."/>
            <person name="Smith M.E."/>
            <person name="Bonito G."/>
            <person name="Spatafora J.W."/>
        </authorList>
    </citation>
    <scope>NUCLEOTIDE SEQUENCE [LARGE SCALE GENOMIC DNA]</scope>
    <source>
        <strain evidence="3 4">AD002</strain>
    </source>
</reference>
<evidence type="ECO:0000256" key="1">
    <source>
        <dbReference type="SAM" id="SignalP"/>
    </source>
</evidence>
<dbReference type="Pfam" id="PF25293">
    <property type="entry name" value="Beta-prop_EMC1_N"/>
    <property type="match status" value="1"/>
</dbReference>
<evidence type="ECO:0000313" key="4">
    <source>
        <dbReference type="Proteomes" id="UP000274822"/>
    </source>
</evidence>
<sequence>MTATSRSTPWPSSFTALLLLVLLLASTRVGAIYENQAGVKDWHHKWIGRPRFSLFHDNDDQTHLFAATELGVIASLNTTSGDIAWRHILNEPVYVLTAKGGNLLSLSGSTARLWEASTGFLVWERATSPNKVVPGTAFFADNGNVLTLTAGSTVQKLSGKKGTVLWKVQLDSPVAFQNLVLTTTGKLYAVGLARPTLHVVELDPATGATVSTHQVSADVSEILVLDLYVIWTDGEKLTIHLLGTGYGSDTPLQ</sequence>
<accession>A0A433PLM0</accession>
<dbReference type="Proteomes" id="UP000274822">
    <property type="component" value="Unassembled WGS sequence"/>
</dbReference>
<dbReference type="InterPro" id="IPR015943">
    <property type="entry name" value="WD40/YVTN_repeat-like_dom_sf"/>
</dbReference>
<comment type="caution">
    <text evidence="3">The sequence shown here is derived from an EMBL/GenBank/DDBJ whole genome shotgun (WGS) entry which is preliminary data.</text>
</comment>
<gene>
    <name evidence="3" type="ORF">BC938DRAFT_476004</name>
</gene>
<feature type="signal peptide" evidence="1">
    <location>
        <begin position="1"/>
        <end position="31"/>
    </location>
</feature>
<dbReference type="EMBL" id="RBNJ01022356">
    <property type="protein sequence ID" value="RUS18379.1"/>
    <property type="molecule type" value="Genomic_DNA"/>
</dbReference>
<proteinExistence type="predicted"/>
<feature type="non-terminal residue" evidence="3">
    <location>
        <position position="253"/>
    </location>
</feature>
<protein>
    <recommendedName>
        <fullName evidence="2">EMC1 first beta-propeller domain-containing protein</fullName>
    </recommendedName>
</protein>
<keyword evidence="1" id="KW-0732">Signal</keyword>
<dbReference type="GO" id="GO:0072546">
    <property type="term" value="C:EMC complex"/>
    <property type="evidence" value="ECO:0007669"/>
    <property type="project" value="InterPro"/>
</dbReference>
<dbReference type="InterPro" id="IPR058545">
    <property type="entry name" value="Beta-prop_EMC1_1st"/>
</dbReference>
<dbReference type="PANTHER" id="PTHR21573:SF0">
    <property type="entry name" value="ER MEMBRANE PROTEIN COMPLEX SUBUNIT 1"/>
    <property type="match status" value="1"/>
</dbReference>